<dbReference type="EMBL" id="JACHXD010000014">
    <property type="protein sequence ID" value="MBB3121179.1"/>
    <property type="molecule type" value="Genomic_DNA"/>
</dbReference>
<proteinExistence type="predicted"/>
<keyword evidence="1" id="KW-0732">Signal</keyword>
<feature type="chain" id="PRO_5031221481" evidence="1">
    <location>
        <begin position="22"/>
        <end position="151"/>
    </location>
</feature>
<accession>A0A7W5BDL7</accession>
<organism evidence="2 3">
    <name type="scientific">Pseudoduganella violacea</name>
    <dbReference type="NCBI Taxonomy" id="1715466"/>
    <lineage>
        <taxon>Bacteria</taxon>
        <taxon>Pseudomonadati</taxon>
        <taxon>Pseudomonadota</taxon>
        <taxon>Betaproteobacteria</taxon>
        <taxon>Burkholderiales</taxon>
        <taxon>Oxalobacteraceae</taxon>
        <taxon>Telluria group</taxon>
        <taxon>Pseudoduganella</taxon>
    </lineage>
</organism>
<gene>
    <name evidence="2" type="ORF">FHS03_004255</name>
</gene>
<evidence type="ECO:0000313" key="3">
    <source>
        <dbReference type="Proteomes" id="UP000541535"/>
    </source>
</evidence>
<comment type="caution">
    <text evidence="2">The sequence shown here is derived from an EMBL/GenBank/DDBJ whole genome shotgun (WGS) entry which is preliminary data.</text>
</comment>
<dbReference type="RefSeq" id="WP_183442907.1">
    <property type="nucleotide sequence ID" value="NZ_JACHXD010000014.1"/>
</dbReference>
<keyword evidence="3" id="KW-1185">Reference proteome</keyword>
<evidence type="ECO:0000256" key="1">
    <source>
        <dbReference type="SAM" id="SignalP"/>
    </source>
</evidence>
<protein>
    <submittedName>
        <fullName evidence="2">Uncharacterized protein</fullName>
    </submittedName>
</protein>
<reference evidence="2 3" key="1">
    <citation type="submission" date="2020-08" db="EMBL/GenBank/DDBJ databases">
        <title>Genomic Encyclopedia of Type Strains, Phase III (KMG-III): the genomes of soil and plant-associated and newly described type strains.</title>
        <authorList>
            <person name="Whitman W."/>
        </authorList>
    </citation>
    <scope>NUCLEOTIDE SEQUENCE [LARGE SCALE GENOMIC DNA]</scope>
    <source>
        <strain evidence="2 3">CECT 8897</strain>
    </source>
</reference>
<evidence type="ECO:0000313" key="2">
    <source>
        <dbReference type="EMBL" id="MBB3121179.1"/>
    </source>
</evidence>
<dbReference type="Proteomes" id="UP000541535">
    <property type="component" value="Unassembled WGS sequence"/>
</dbReference>
<sequence length="151" mass="16248">MKHRLACVFLASLFFSPCVPAETAQESFSLKEAIYANRGNGPEERLGDLSVCVQLVHGAKPLIAFSIAMPDSGQVLQIEAPLNLQANGDMAFRFDNDGWGNSGVGTLRKASGKAQLTIEPTAAAPDAIKNIRRNYGTYMLPKGECAARIIH</sequence>
<feature type="signal peptide" evidence="1">
    <location>
        <begin position="1"/>
        <end position="21"/>
    </location>
</feature>
<name>A0A7W5BDL7_9BURK</name>
<dbReference type="AlphaFoldDB" id="A0A7W5BDL7"/>